<evidence type="ECO:0000313" key="3">
    <source>
        <dbReference type="Proteomes" id="UP001142592"/>
    </source>
</evidence>
<dbReference type="RefSeq" id="WP_010603447.1">
    <property type="nucleotide sequence ID" value="NZ_JAPJUH010000003.1"/>
</dbReference>
<dbReference type="Pfam" id="PF00903">
    <property type="entry name" value="Glyoxalase"/>
    <property type="match status" value="1"/>
</dbReference>
<dbReference type="InterPro" id="IPR004360">
    <property type="entry name" value="Glyas_Fos-R_dOase_dom"/>
</dbReference>
<evidence type="ECO:0000313" key="2">
    <source>
        <dbReference type="EMBL" id="MCX3265077.1"/>
    </source>
</evidence>
<comment type="caution">
    <text evidence="2">The sequence shown here is derived from an EMBL/GenBank/DDBJ whole genome shotgun (WGS) entry which is preliminary data.</text>
</comment>
<protein>
    <submittedName>
        <fullName evidence="2">VOC family protein</fullName>
    </submittedName>
</protein>
<dbReference type="PROSITE" id="PS51819">
    <property type="entry name" value="VOC"/>
    <property type="match status" value="1"/>
</dbReference>
<dbReference type="Gene3D" id="3.10.180.10">
    <property type="entry name" value="2,3-Dihydroxybiphenyl 1,2-Dioxygenase, domain 1"/>
    <property type="match status" value="1"/>
</dbReference>
<dbReference type="InterPro" id="IPR029068">
    <property type="entry name" value="Glyas_Bleomycin-R_OHBP_Dase"/>
</dbReference>
<accession>A0A9X3I8Q5</accession>
<dbReference type="EMBL" id="JAPJUH010000003">
    <property type="protein sequence ID" value="MCX3265077.1"/>
    <property type="molecule type" value="Genomic_DNA"/>
</dbReference>
<dbReference type="AlphaFoldDB" id="A0A9X3I8Q5"/>
<dbReference type="InterPro" id="IPR037523">
    <property type="entry name" value="VOC_core"/>
</dbReference>
<dbReference type="PANTHER" id="PTHR47802">
    <property type="entry name" value="GLYOXALASE FAMILY PROTEIN, EXPRESSED"/>
    <property type="match status" value="1"/>
</dbReference>
<feature type="domain" description="VOC" evidence="1">
    <location>
        <begin position="7"/>
        <end position="128"/>
    </location>
</feature>
<dbReference type="PANTHER" id="PTHR47802:SF1">
    <property type="entry name" value="GLYOXALASE FAMILY PROTEIN, EXPRESSED"/>
    <property type="match status" value="1"/>
</dbReference>
<proteinExistence type="predicted"/>
<keyword evidence="3" id="KW-1185">Reference proteome</keyword>
<gene>
    <name evidence="2" type="ORF">OQZ29_09985</name>
</gene>
<dbReference type="Proteomes" id="UP001142592">
    <property type="component" value="Unassembled WGS sequence"/>
</dbReference>
<dbReference type="SUPFAM" id="SSF54593">
    <property type="entry name" value="Glyoxalase/Bleomycin resistance protein/Dihydroxybiphenyl dioxygenase"/>
    <property type="match status" value="1"/>
</dbReference>
<reference evidence="2" key="1">
    <citation type="submission" date="2022-11" db="EMBL/GenBank/DDBJ databases">
        <authorList>
            <person name="Graham C."/>
            <person name="Newman J.D."/>
        </authorList>
    </citation>
    <scope>NUCLEOTIDE SEQUENCE</scope>
    <source>
        <strain evidence="2">DSM 19486</strain>
    </source>
</reference>
<name>A0A9X3I8Q5_9SPHI</name>
<evidence type="ECO:0000259" key="1">
    <source>
        <dbReference type="PROSITE" id="PS51819"/>
    </source>
</evidence>
<organism evidence="2 3">
    <name type="scientific">Pedobacter agri</name>
    <dbReference type="NCBI Taxonomy" id="454586"/>
    <lineage>
        <taxon>Bacteria</taxon>
        <taxon>Pseudomonadati</taxon>
        <taxon>Bacteroidota</taxon>
        <taxon>Sphingobacteriia</taxon>
        <taxon>Sphingobacteriales</taxon>
        <taxon>Sphingobacteriaceae</taxon>
        <taxon>Pedobacter</taxon>
    </lineage>
</organism>
<sequence length="130" mass="14704">MAQTPAILNHIAVYVVDLNKSTLFYQSVFSLKIIPEPFKDGKHTWFTLGKAGALHLIEGAKSNQTFDRNDHLCFSVPSIDEFIKLLKSKNIQFEDWAGKAGAINLRVDGVKQIYFKDPDGHWLEVNDAKQ</sequence>